<feature type="compositionally biased region" description="Polar residues" evidence="1">
    <location>
        <begin position="649"/>
        <end position="672"/>
    </location>
</feature>
<feature type="compositionally biased region" description="Polar residues" evidence="1">
    <location>
        <begin position="175"/>
        <end position="187"/>
    </location>
</feature>
<evidence type="ECO:0000256" key="1">
    <source>
        <dbReference type="SAM" id="MobiDB-lite"/>
    </source>
</evidence>
<name>A0A7J7KMT1_BUGNE</name>
<gene>
    <name evidence="2" type="ORF">EB796_002254</name>
</gene>
<feature type="region of interest" description="Disordered" evidence="1">
    <location>
        <begin position="595"/>
        <end position="618"/>
    </location>
</feature>
<keyword evidence="3" id="KW-1185">Reference proteome</keyword>
<dbReference type="EMBL" id="VXIV02000261">
    <property type="protein sequence ID" value="KAF6039443.1"/>
    <property type="molecule type" value="Genomic_DNA"/>
</dbReference>
<feature type="region of interest" description="Disordered" evidence="1">
    <location>
        <begin position="1"/>
        <end position="221"/>
    </location>
</feature>
<protein>
    <submittedName>
        <fullName evidence="2">Uncharacterized protein</fullName>
    </submittedName>
</protein>
<feature type="region of interest" description="Disordered" evidence="1">
    <location>
        <begin position="636"/>
        <end position="698"/>
    </location>
</feature>
<evidence type="ECO:0000313" key="2">
    <source>
        <dbReference type="EMBL" id="KAF6039443.1"/>
    </source>
</evidence>
<proteinExistence type="predicted"/>
<dbReference type="AlphaFoldDB" id="A0A7J7KMT1"/>
<reference evidence="2" key="1">
    <citation type="submission" date="2020-06" db="EMBL/GenBank/DDBJ databases">
        <title>Draft genome of Bugula neritina, a colonial animal packing powerful symbionts and potential medicines.</title>
        <authorList>
            <person name="Rayko M."/>
        </authorList>
    </citation>
    <scope>NUCLEOTIDE SEQUENCE [LARGE SCALE GENOMIC DNA]</scope>
    <source>
        <strain evidence="2">Kwan_BN1</strain>
    </source>
</reference>
<dbReference type="Proteomes" id="UP000593567">
    <property type="component" value="Unassembled WGS sequence"/>
</dbReference>
<evidence type="ECO:0000313" key="3">
    <source>
        <dbReference type="Proteomes" id="UP000593567"/>
    </source>
</evidence>
<feature type="compositionally biased region" description="Low complexity" evidence="1">
    <location>
        <begin position="209"/>
        <end position="218"/>
    </location>
</feature>
<accession>A0A7J7KMT1</accession>
<sequence length="698" mass="74027">MGCTPSCGPKRLGQPQHFDVRPQSRPFQGQGNPLDALRRTSVDEEAAEAVGKGALLSSRPQNESPMWKPDRNFSSVVEKPIADSNSPSMTKDAPGDGSGGVNQKGVEQSGSKTVNVSGQQETVLESGDQVGNTDLVEKAGGEPVEATQNLQKSSEKPEKVSSRGSVTPRRLTRGLSKNSGIQSSKQGSLKPVEAVLPSPRKSSAAGNFSQLQQNSSLQGKAADRLMSVGSVRPSTPPDMSLSMKMSGARTPSIVLQQATPETQFLTFLQYIEPLGYGACLRPLKEKTSLKTVAQLDSVGVVSVTPTITQDVAETAAIRNFVTSEAIPADVTQMAEVKAEELSVATIQSHEALEVCHIAMINEKPGMLIYEGENFGSVIGSDTATVVPPIEVLGESKTGEMCMRPLKYKLPLEEATPVSPQPLSTAQIHTEEVVNPSDLGSLQILGEWKSSERCVRKLKLPNALEDIVPYHHPSGVTLYPTTVVVEKGGPLESPDRLITPTRLLSARQQAKPNTITNTTSNQLSATRTSKSETPNQLTAPKNRSKVTFNQLPVARNGRSGSSEELSSAISSISETFNRRSVNKLTTSGISNQLAATLSSQSGPSNQLSATKTNQNEASNQLPATVKPANAASIPALSAAPKSPTLPPITQPSQSSKSSGHPATEVSSRPTSSKQEVKKVVSISKEIFGPNADRHSPSGF</sequence>
<feature type="region of interest" description="Disordered" evidence="1">
    <location>
        <begin position="505"/>
        <end position="544"/>
    </location>
</feature>
<organism evidence="2 3">
    <name type="scientific">Bugula neritina</name>
    <name type="common">Brown bryozoan</name>
    <name type="synonym">Sertularia neritina</name>
    <dbReference type="NCBI Taxonomy" id="10212"/>
    <lineage>
        <taxon>Eukaryota</taxon>
        <taxon>Metazoa</taxon>
        <taxon>Spiralia</taxon>
        <taxon>Lophotrochozoa</taxon>
        <taxon>Bryozoa</taxon>
        <taxon>Gymnolaemata</taxon>
        <taxon>Cheilostomatida</taxon>
        <taxon>Flustrina</taxon>
        <taxon>Buguloidea</taxon>
        <taxon>Bugulidae</taxon>
        <taxon>Bugula</taxon>
    </lineage>
</organism>
<comment type="caution">
    <text evidence="2">The sequence shown here is derived from an EMBL/GenBank/DDBJ whole genome shotgun (WGS) entry which is preliminary data.</text>
</comment>
<feature type="compositionally biased region" description="Polar residues" evidence="1">
    <location>
        <begin position="105"/>
        <end position="123"/>
    </location>
</feature>